<dbReference type="STRING" id="272633.gene:10731296"/>
<name>Q8EWK6_MALP2</name>
<sequence>MFWNKSKNKDKENKKLQEEINRKMKDSHLTNETTLINIDDLKRENEDTLIYNKYSKLTYNELLYKMEYEGLEQREKEIILAIINERKKQK</sequence>
<dbReference type="HOGENOM" id="CLU_2437676_0_0_14"/>
<dbReference type="Proteomes" id="UP000002522">
    <property type="component" value="Chromosome"/>
</dbReference>
<proteinExistence type="predicted"/>
<keyword evidence="2" id="KW-1185">Reference proteome</keyword>
<dbReference type="RefSeq" id="WP_011077024.1">
    <property type="nucleotide sequence ID" value="NC_004432.1"/>
</dbReference>
<protein>
    <submittedName>
        <fullName evidence="1">Uncharacterized protein</fullName>
    </submittedName>
</protein>
<accession>Q8EWK6</accession>
<gene>
    <name evidence="1" type="ordered locus">MYPE1970</name>
</gene>
<organism evidence="1 2">
    <name type="scientific">Malacoplasma penetrans (strain HF-2)</name>
    <name type="common">Mycoplasma penetrans</name>
    <dbReference type="NCBI Taxonomy" id="272633"/>
    <lineage>
        <taxon>Bacteria</taxon>
        <taxon>Bacillati</taxon>
        <taxon>Mycoplasmatota</taxon>
        <taxon>Mycoplasmoidales</taxon>
        <taxon>Mycoplasmoidaceae</taxon>
        <taxon>Malacoplasma</taxon>
    </lineage>
</organism>
<dbReference type="AlphaFoldDB" id="Q8EWK6"/>
<evidence type="ECO:0000313" key="2">
    <source>
        <dbReference type="Proteomes" id="UP000002522"/>
    </source>
</evidence>
<reference evidence="1 2" key="1">
    <citation type="journal article" date="2002" name="Nucleic Acids Res.">
        <title>The complete genomic sequence of Mycoplasma penetrans, an intracellular bacterial pathogen in humans.</title>
        <authorList>
            <person name="Sasaki Y."/>
            <person name="Ishikawa J."/>
            <person name="Yamashita A."/>
            <person name="Oshima K."/>
            <person name="Kenri T."/>
            <person name="Furuya K."/>
            <person name="Yoshino C."/>
            <person name="Horino A."/>
            <person name="Shiba T."/>
            <person name="Sasaki T."/>
            <person name="Hattori M."/>
        </authorList>
    </citation>
    <scope>NUCLEOTIDE SEQUENCE [LARGE SCALE GENOMIC DNA]</scope>
    <source>
        <strain evidence="1 2">HF-2</strain>
    </source>
</reference>
<dbReference type="KEGG" id="mpe:MYPE1970"/>
<evidence type="ECO:0000313" key="1">
    <source>
        <dbReference type="EMBL" id="BAC43988.1"/>
    </source>
</evidence>
<dbReference type="InParanoid" id="Q8EWK6"/>
<dbReference type="EMBL" id="BA000026">
    <property type="protein sequence ID" value="BAC43988.1"/>
    <property type="molecule type" value="Genomic_DNA"/>
</dbReference>